<reference evidence="4" key="1">
    <citation type="submission" date="2013-03" db="EMBL/GenBank/DDBJ databases">
        <title>Genome sequence of Chthonomonas calidirosea, the first sequenced genome from the Armatimonadetes phylum (formally candidate division OP10).</title>
        <authorList>
            <person name="Lee K.C.Y."/>
            <person name="Morgan X.C."/>
            <person name="Dunfield P.F."/>
            <person name="Tamas I."/>
            <person name="Houghton K.M."/>
            <person name="Vyssotski M."/>
            <person name="Ryan J.L.J."/>
            <person name="Lagutin K."/>
            <person name="McDonald I.R."/>
            <person name="Stott M.B."/>
        </authorList>
    </citation>
    <scope>NUCLEOTIDE SEQUENCE [LARGE SCALE GENOMIC DNA]</scope>
    <source>
        <strain evidence="4">DSM 23976 / ICMP 18418 / T49</strain>
    </source>
</reference>
<accession>S0EW35</accession>
<keyword evidence="2" id="KW-0812">Transmembrane</keyword>
<dbReference type="NCBIfam" id="TIGR02537">
    <property type="entry name" value="arch_flag_Nterm"/>
    <property type="match status" value="1"/>
</dbReference>
<dbReference type="AlphaFoldDB" id="S0EW35"/>
<evidence type="ECO:0000256" key="2">
    <source>
        <dbReference type="SAM" id="Phobius"/>
    </source>
</evidence>
<dbReference type="InterPro" id="IPR013373">
    <property type="entry name" value="Flagellin/pilin_N_arc"/>
</dbReference>
<keyword evidence="2" id="KW-1133">Transmembrane helix</keyword>
<feature type="transmembrane region" description="Helical" evidence="2">
    <location>
        <begin position="7"/>
        <end position="29"/>
    </location>
</feature>
<proteinExistence type="predicted"/>
<sequence>MKKQLSPLVAVVLIVLAVLIAAGALFYFLRTPSGPDNSYMAREHLPPRRPPIAGGGGR</sequence>
<evidence type="ECO:0000313" key="3">
    <source>
        <dbReference type="EMBL" id="CCW35653.1"/>
    </source>
</evidence>
<evidence type="ECO:0000313" key="4">
    <source>
        <dbReference type="Proteomes" id="UP000014227"/>
    </source>
</evidence>
<name>S0EW35_CHTCT</name>
<evidence type="ECO:0000256" key="1">
    <source>
        <dbReference type="SAM" id="MobiDB-lite"/>
    </source>
</evidence>
<dbReference type="InParanoid" id="S0EW35"/>
<keyword evidence="4" id="KW-1185">Reference proteome</keyword>
<dbReference type="KEGG" id="ccz:CCALI_01841"/>
<feature type="region of interest" description="Disordered" evidence="1">
    <location>
        <begin position="33"/>
        <end position="58"/>
    </location>
</feature>
<organism evidence="3 4">
    <name type="scientific">Chthonomonas calidirosea (strain DSM 23976 / ICMP 18418 / T49)</name>
    <dbReference type="NCBI Taxonomy" id="1303518"/>
    <lineage>
        <taxon>Bacteria</taxon>
        <taxon>Bacillati</taxon>
        <taxon>Armatimonadota</taxon>
        <taxon>Chthonomonadia</taxon>
        <taxon>Chthonomonadales</taxon>
        <taxon>Chthonomonadaceae</taxon>
        <taxon>Chthonomonas</taxon>
    </lineage>
</organism>
<protein>
    <submittedName>
        <fullName evidence="3">Uncharacterized protein</fullName>
    </submittedName>
</protein>
<dbReference type="EMBL" id="HF951689">
    <property type="protein sequence ID" value="CCW35653.1"/>
    <property type="molecule type" value="Genomic_DNA"/>
</dbReference>
<keyword evidence="2" id="KW-0472">Membrane</keyword>
<dbReference type="PATRIC" id="fig|1303518.3.peg.1902"/>
<dbReference type="Proteomes" id="UP000014227">
    <property type="component" value="Chromosome I"/>
</dbReference>
<dbReference type="RefSeq" id="WP_016483180.1">
    <property type="nucleotide sequence ID" value="NC_021487.1"/>
</dbReference>
<dbReference type="STRING" id="454171.CP488_02249"/>
<dbReference type="HOGENOM" id="CLU_2971114_0_0_0"/>
<gene>
    <name evidence="3" type="ORF">CCALI_01841</name>
</gene>